<evidence type="ECO:0000259" key="5">
    <source>
        <dbReference type="Pfam" id="PF14543"/>
    </source>
</evidence>
<dbReference type="SUPFAM" id="SSF50630">
    <property type="entry name" value="Acid proteases"/>
    <property type="match status" value="1"/>
</dbReference>
<dbReference type="Proteomes" id="UP001632038">
    <property type="component" value="Unassembled WGS sequence"/>
</dbReference>
<keyword evidence="2" id="KW-0645">Protease</keyword>
<feature type="domain" description="Xylanase inhibitor N-terminal" evidence="5">
    <location>
        <begin position="2"/>
        <end position="84"/>
    </location>
</feature>
<dbReference type="InterPro" id="IPR032799">
    <property type="entry name" value="TAXi_C"/>
</dbReference>
<dbReference type="InterPro" id="IPR021109">
    <property type="entry name" value="Peptidase_aspartic_dom_sf"/>
</dbReference>
<feature type="domain" description="Xylanase inhibitor C-terminal" evidence="4">
    <location>
        <begin position="101"/>
        <end position="259"/>
    </location>
</feature>
<sequence>MTYNINYRDGDNSNGMLACETFYIKTEERGIAKIENIQSGLDNKMVFWEYYKYNKIAGIMGLGWDDTSFVHQLDPKMFGDDISYSRNTKSTALYKRDEEYHYYVKMQGISINNVRLNISQLVFTFNNKDSKSDWIIDSATIYSRIITPAFRILKLELKKYFSRFKGLKKFKPADNLGLELCYRTSKAEGFKNLPDITFHLQGSQADFILKAEAGFEVVTRPRKYFCLAMVRDNAKSFIGAHQQTNHRIIYDTRNKQLNFYPVDCSNNS</sequence>
<dbReference type="PANTHER" id="PTHR47967">
    <property type="entry name" value="OS07G0603500 PROTEIN-RELATED"/>
    <property type="match status" value="1"/>
</dbReference>
<proteinExistence type="inferred from homology"/>
<protein>
    <recommendedName>
        <fullName evidence="8">Peptidase A1 domain-containing protein</fullName>
    </recommendedName>
</protein>
<name>A0ABD3EM57_9LAMI</name>
<dbReference type="Pfam" id="PF14543">
    <property type="entry name" value="TAXi_N"/>
    <property type="match status" value="1"/>
</dbReference>
<evidence type="ECO:0008006" key="8">
    <source>
        <dbReference type="Google" id="ProtNLM"/>
    </source>
</evidence>
<dbReference type="Gene3D" id="2.40.70.10">
    <property type="entry name" value="Acid Proteases"/>
    <property type="match status" value="1"/>
</dbReference>
<keyword evidence="7" id="KW-1185">Reference proteome</keyword>
<comment type="caution">
    <text evidence="6">The sequence shown here is derived from an EMBL/GenBank/DDBJ whole genome shotgun (WGS) entry which is preliminary data.</text>
</comment>
<dbReference type="Pfam" id="PF14541">
    <property type="entry name" value="TAXi_C"/>
    <property type="match status" value="1"/>
</dbReference>
<keyword evidence="3" id="KW-0378">Hydrolase</keyword>
<dbReference type="AlphaFoldDB" id="A0ABD3EM57"/>
<evidence type="ECO:0000256" key="1">
    <source>
        <dbReference type="ARBA" id="ARBA00007447"/>
    </source>
</evidence>
<evidence type="ECO:0000313" key="7">
    <source>
        <dbReference type="Proteomes" id="UP001632038"/>
    </source>
</evidence>
<dbReference type="InterPro" id="IPR032861">
    <property type="entry name" value="TAXi_N"/>
</dbReference>
<dbReference type="InterPro" id="IPR051708">
    <property type="entry name" value="Plant_Aspart_Prot_A1"/>
</dbReference>
<dbReference type="GO" id="GO:0006508">
    <property type="term" value="P:proteolysis"/>
    <property type="evidence" value="ECO:0007669"/>
    <property type="project" value="UniProtKB-KW"/>
</dbReference>
<comment type="similarity">
    <text evidence="1">Belongs to the peptidase A1 family.</text>
</comment>
<evidence type="ECO:0000259" key="4">
    <source>
        <dbReference type="Pfam" id="PF14541"/>
    </source>
</evidence>
<dbReference type="EMBL" id="JAVIJP010000002">
    <property type="protein sequence ID" value="KAL3655326.1"/>
    <property type="molecule type" value="Genomic_DNA"/>
</dbReference>
<evidence type="ECO:0000256" key="3">
    <source>
        <dbReference type="ARBA" id="ARBA00022801"/>
    </source>
</evidence>
<gene>
    <name evidence="6" type="ORF">CASFOL_001112</name>
</gene>
<dbReference type="GO" id="GO:0008233">
    <property type="term" value="F:peptidase activity"/>
    <property type="evidence" value="ECO:0007669"/>
    <property type="project" value="UniProtKB-KW"/>
</dbReference>
<evidence type="ECO:0000256" key="2">
    <source>
        <dbReference type="ARBA" id="ARBA00022670"/>
    </source>
</evidence>
<dbReference type="PANTHER" id="PTHR47967:SF125">
    <property type="entry name" value="PEPTIDASE A1 DOMAIN-CONTAINING PROTEIN"/>
    <property type="match status" value="1"/>
</dbReference>
<reference evidence="7" key="1">
    <citation type="journal article" date="2024" name="IScience">
        <title>Strigolactones Initiate the Formation of Haustorium-like Structures in Castilleja.</title>
        <authorList>
            <person name="Buerger M."/>
            <person name="Peterson D."/>
            <person name="Chory J."/>
        </authorList>
    </citation>
    <scope>NUCLEOTIDE SEQUENCE [LARGE SCALE GENOMIC DNA]</scope>
</reference>
<accession>A0ABD3EM57</accession>
<organism evidence="6 7">
    <name type="scientific">Castilleja foliolosa</name>
    <dbReference type="NCBI Taxonomy" id="1961234"/>
    <lineage>
        <taxon>Eukaryota</taxon>
        <taxon>Viridiplantae</taxon>
        <taxon>Streptophyta</taxon>
        <taxon>Embryophyta</taxon>
        <taxon>Tracheophyta</taxon>
        <taxon>Spermatophyta</taxon>
        <taxon>Magnoliopsida</taxon>
        <taxon>eudicotyledons</taxon>
        <taxon>Gunneridae</taxon>
        <taxon>Pentapetalae</taxon>
        <taxon>asterids</taxon>
        <taxon>lamiids</taxon>
        <taxon>Lamiales</taxon>
        <taxon>Orobanchaceae</taxon>
        <taxon>Pedicularideae</taxon>
        <taxon>Castillejinae</taxon>
        <taxon>Castilleja</taxon>
    </lineage>
</organism>
<evidence type="ECO:0000313" key="6">
    <source>
        <dbReference type="EMBL" id="KAL3655326.1"/>
    </source>
</evidence>